<dbReference type="AlphaFoldDB" id="A0A840TRJ9"/>
<evidence type="ECO:0000313" key="3">
    <source>
        <dbReference type="Proteomes" id="UP000557307"/>
    </source>
</evidence>
<name>A0A840TRJ9_9BACT</name>
<feature type="transmembrane region" description="Helical" evidence="1">
    <location>
        <begin position="12"/>
        <end position="30"/>
    </location>
</feature>
<protein>
    <submittedName>
        <fullName evidence="2">Uncharacterized protein</fullName>
    </submittedName>
</protein>
<evidence type="ECO:0000313" key="2">
    <source>
        <dbReference type="EMBL" id="MBB5283853.1"/>
    </source>
</evidence>
<comment type="caution">
    <text evidence="2">The sequence shown here is derived from an EMBL/GenBank/DDBJ whole genome shotgun (WGS) entry which is preliminary data.</text>
</comment>
<keyword evidence="1" id="KW-1133">Transmembrane helix</keyword>
<gene>
    <name evidence="2" type="ORF">HNQ92_001979</name>
</gene>
<keyword evidence="3" id="KW-1185">Reference proteome</keyword>
<dbReference type="EMBL" id="JACHGF010000002">
    <property type="protein sequence ID" value="MBB5283853.1"/>
    <property type="molecule type" value="Genomic_DNA"/>
</dbReference>
<organism evidence="2 3">
    <name type="scientific">Rhabdobacter roseus</name>
    <dbReference type="NCBI Taxonomy" id="1655419"/>
    <lineage>
        <taxon>Bacteria</taxon>
        <taxon>Pseudomonadati</taxon>
        <taxon>Bacteroidota</taxon>
        <taxon>Cytophagia</taxon>
        <taxon>Cytophagales</taxon>
        <taxon>Cytophagaceae</taxon>
        <taxon>Rhabdobacter</taxon>
    </lineage>
</organism>
<accession>A0A840TRJ9</accession>
<keyword evidence="1" id="KW-0812">Transmembrane</keyword>
<keyword evidence="1" id="KW-0472">Membrane</keyword>
<sequence length="75" mass="8255">MKDLFSKTSTYVLGGAIILLVVVVLAVFYFQGNRKNTVRQIYVTPGTVPSDTIVGDLPKEKADSIHLENLTNSTR</sequence>
<dbReference type="Proteomes" id="UP000557307">
    <property type="component" value="Unassembled WGS sequence"/>
</dbReference>
<dbReference type="RefSeq" id="WP_184173585.1">
    <property type="nucleotide sequence ID" value="NZ_JACHGF010000002.1"/>
</dbReference>
<reference evidence="2 3" key="1">
    <citation type="submission" date="2020-08" db="EMBL/GenBank/DDBJ databases">
        <title>Genomic Encyclopedia of Type Strains, Phase IV (KMG-IV): sequencing the most valuable type-strain genomes for metagenomic binning, comparative biology and taxonomic classification.</title>
        <authorList>
            <person name="Goeker M."/>
        </authorList>
    </citation>
    <scope>NUCLEOTIDE SEQUENCE [LARGE SCALE GENOMIC DNA]</scope>
    <source>
        <strain evidence="2 3">DSM 105074</strain>
    </source>
</reference>
<proteinExistence type="predicted"/>
<evidence type="ECO:0000256" key="1">
    <source>
        <dbReference type="SAM" id="Phobius"/>
    </source>
</evidence>